<evidence type="ECO:0000313" key="4">
    <source>
        <dbReference type="Proteomes" id="UP000469440"/>
    </source>
</evidence>
<keyword evidence="4" id="KW-1185">Reference proteome</keyword>
<reference evidence="2 4" key="1">
    <citation type="submission" date="2019-09" db="EMBL/GenBank/DDBJ databases">
        <title>Genome sequence of Clostridium sp. EA1.</title>
        <authorList>
            <person name="Poehlein A."/>
            <person name="Bengelsdorf F.R."/>
            <person name="Daniel R."/>
        </authorList>
    </citation>
    <scope>NUCLEOTIDE SEQUENCE [LARGE SCALE GENOMIC DNA]</scope>
    <source>
        <strain evidence="2 4">EA1</strain>
    </source>
</reference>
<dbReference type="EMBL" id="VWXL01000046">
    <property type="protein sequence ID" value="MVB10600.1"/>
    <property type="molecule type" value="Genomic_DNA"/>
</dbReference>
<organism evidence="2 4">
    <name type="scientific">Caproicibacter fermentans</name>
    <dbReference type="NCBI Taxonomy" id="2576756"/>
    <lineage>
        <taxon>Bacteria</taxon>
        <taxon>Bacillati</taxon>
        <taxon>Bacillota</taxon>
        <taxon>Clostridia</taxon>
        <taxon>Eubacteriales</taxon>
        <taxon>Acutalibacteraceae</taxon>
        <taxon>Caproicibacter</taxon>
    </lineage>
</organism>
<dbReference type="Proteomes" id="UP000469440">
    <property type="component" value="Unassembled WGS sequence"/>
</dbReference>
<evidence type="ECO:0000313" key="2">
    <source>
        <dbReference type="EMBL" id="MVB10600.1"/>
    </source>
</evidence>
<dbReference type="KEGG" id="cfem:HCR03_05055"/>
<dbReference type="EMBL" id="CP060286">
    <property type="protein sequence ID" value="QNK41627.1"/>
    <property type="molecule type" value="Genomic_DNA"/>
</dbReference>
<evidence type="ECO:0000313" key="5">
    <source>
        <dbReference type="Proteomes" id="UP000515909"/>
    </source>
</evidence>
<dbReference type="AlphaFoldDB" id="A0A6N8HYJ8"/>
<accession>A0A7G8TDD6</accession>
<dbReference type="RefSeq" id="WP_156990152.1">
    <property type="nucleotide sequence ID" value="NZ_CP060286.1"/>
</dbReference>
<dbReference type="OrthoDB" id="2111597at2"/>
<sequence length="219" mass="23375">MQPKHMRGKSTGSRVLTGVLSVLVVLLGALCILSWMILNDPNAGTSMPQPSDAAVSKVISASVAGKEVSLTPEEVSGWLNFLIQKDKNAPSGSEFTAVSVTAGEDGTADVYAPVRYGGKTFGVLMNVSPSFDQASEQMKFAVNSVRVGRLPVPVGFAMDYLEKGLPSLLARKDNTLACNTASLFRVDYSGASAQLRMTQMKLLNQLFVLQFRIQLGLTG</sequence>
<feature type="transmembrane region" description="Helical" evidence="1">
    <location>
        <begin position="12"/>
        <end position="38"/>
    </location>
</feature>
<keyword evidence="1" id="KW-0472">Membrane</keyword>
<accession>A0A6N8HYJ8</accession>
<gene>
    <name evidence="2" type="ORF">CAFE_12950</name>
    <name evidence="3" type="ORF">HCR03_05055</name>
</gene>
<keyword evidence="1" id="KW-0812">Transmembrane</keyword>
<reference evidence="3 5" key="2">
    <citation type="submission" date="2020-08" db="EMBL/GenBank/DDBJ databases">
        <title>The isolate Caproiciproducens sp. 7D4C2 produces n-caproate at mildly acidic conditions from hexoses: genome and rBOX comparison with related strains and chain-elongating bacteria.</title>
        <authorList>
            <person name="Esquivel-Elizondo S."/>
            <person name="Bagci C."/>
            <person name="Temovska M."/>
            <person name="Jeon B.S."/>
            <person name="Bessarab I."/>
            <person name="Williams R.B.H."/>
            <person name="Huson D.H."/>
            <person name="Angenent L.T."/>
        </authorList>
    </citation>
    <scope>NUCLEOTIDE SEQUENCE [LARGE SCALE GENOMIC DNA]</scope>
    <source>
        <strain evidence="3 5">7D4C2</strain>
    </source>
</reference>
<dbReference type="Proteomes" id="UP000515909">
    <property type="component" value="Chromosome"/>
</dbReference>
<protein>
    <submittedName>
        <fullName evidence="2">Uncharacterized protein</fullName>
    </submittedName>
</protein>
<evidence type="ECO:0000313" key="3">
    <source>
        <dbReference type="EMBL" id="QNK41627.1"/>
    </source>
</evidence>
<evidence type="ECO:0000256" key="1">
    <source>
        <dbReference type="SAM" id="Phobius"/>
    </source>
</evidence>
<proteinExistence type="predicted"/>
<keyword evidence="1" id="KW-1133">Transmembrane helix</keyword>
<name>A0A6N8HYJ8_9FIRM</name>